<feature type="compositionally biased region" description="Basic residues" evidence="1">
    <location>
        <begin position="2044"/>
        <end position="2054"/>
    </location>
</feature>
<feature type="region of interest" description="Disordered" evidence="1">
    <location>
        <begin position="1894"/>
        <end position="1914"/>
    </location>
</feature>
<feature type="compositionally biased region" description="Low complexity" evidence="1">
    <location>
        <begin position="688"/>
        <end position="704"/>
    </location>
</feature>
<comment type="caution">
    <text evidence="2">The sequence shown here is derived from an EMBL/GenBank/DDBJ whole genome shotgun (WGS) entry which is preliminary data.</text>
</comment>
<feature type="compositionally biased region" description="Polar residues" evidence="1">
    <location>
        <begin position="230"/>
        <end position="245"/>
    </location>
</feature>
<feature type="region of interest" description="Disordered" evidence="1">
    <location>
        <begin position="1"/>
        <end position="22"/>
    </location>
</feature>
<feature type="compositionally biased region" description="Low complexity" evidence="1">
    <location>
        <begin position="2730"/>
        <end position="2746"/>
    </location>
</feature>
<evidence type="ECO:0000256" key="1">
    <source>
        <dbReference type="SAM" id="MobiDB-lite"/>
    </source>
</evidence>
<keyword evidence="3" id="KW-1185">Reference proteome</keyword>
<feature type="compositionally biased region" description="Pro residues" evidence="1">
    <location>
        <begin position="2926"/>
        <end position="2935"/>
    </location>
</feature>
<proteinExistence type="predicted"/>
<feature type="compositionally biased region" description="Polar residues" evidence="1">
    <location>
        <begin position="1408"/>
        <end position="1423"/>
    </location>
</feature>
<accession>A0A836KXB9</accession>
<feature type="region of interest" description="Disordered" evidence="1">
    <location>
        <begin position="1370"/>
        <end position="1423"/>
    </location>
</feature>
<organism evidence="2 3">
    <name type="scientific">Porcisia hertigi</name>
    <dbReference type="NCBI Taxonomy" id="2761500"/>
    <lineage>
        <taxon>Eukaryota</taxon>
        <taxon>Discoba</taxon>
        <taxon>Euglenozoa</taxon>
        <taxon>Kinetoplastea</taxon>
        <taxon>Metakinetoplastina</taxon>
        <taxon>Trypanosomatida</taxon>
        <taxon>Trypanosomatidae</taxon>
        <taxon>Leishmaniinae</taxon>
        <taxon>Porcisia</taxon>
    </lineage>
</organism>
<feature type="compositionally biased region" description="Basic and acidic residues" evidence="1">
    <location>
        <begin position="2374"/>
        <end position="2385"/>
    </location>
</feature>
<feature type="region of interest" description="Disordered" evidence="1">
    <location>
        <begin position="1029"/>
        <end position="1063"/>
    </location>
</feature>
<gene>
    <name evidence="2" type="ORF">JKF63_00624</name>
</gene>
<evidence type="ECO:0000313" key="3">
    <source>
        <dbReference type="Proteomes" id="UP000674318"/>
    </source>
</evidence>
<evidence type="ECO:0000313" key="2">
    <source>
        <dbReference type="EMBL" id="KAG5490504.1"/>
    </source>
</evidence>
<dbReference type="RefSeq" id="XP_067752832.1">
    <property type="nucleotide sequence ID" value="XM_067896675.1"/>
</dbReference>
<feature type="compositionally biased region" description="Low complexity" evidence="1">
    <location>
        <begin position="2222"/>
        <end position="2244"/>
    </location>
</feature>
<feature type="region of interest" description="Disordered" evidence="1">
    <location>
        <begin position="2150"/>
        <end position="2177"/>
    </location>
</feature>
<feature type="region of interest" description="Disordered" evidence="1">
    <location>
        <begin position="2921"/>
        <end position="2950"/>
    </location>
</feature>
<feature type="region of interest" description="Disordered" evidence="1">
    <location>
        <begin position="967"/>
        <end position="1008"/>
    </location>
</feature>
<feature type="region of interest" description="Disordered" evidence="1">
    <location>
        <begin position="2726"/>
        <end position="2797"/>
    </location>
</feature>
<sequence>MQRRGEERTFLPAPGQGCEERSSVPTEVLARAGNTVAVYSQAGALVHTPHRTFPCVSAASPSRADPSISFQGSPAAYTRSSSPIAKGIASNIAAAAGSALAADSSPPLGPHTDSARKAGAVGSQCFGKIHCSVCGIAVPPSDWRVHQLAALHQRRLREHAIAFDGRSRSTPPTCMWTVKVPPSHRSLSTAAAGFRPLQRPAVCGSIQQPTLATRLSAHVPAQTRGRHHGSSNVSTAVKEQPSSCQRRYRREDDSANSNTSAGMYSTSGSSSSSASGGAPSMGSAESSRSSSSETEGSAACDHPNVSGTAHATLPRPAVLTGAPVASCTPASSFELPPVSPPCLSEASFTSSRARTAFPPENVFGLTEPGTSVHYVELTAEQRERRRVRELEKLLHTYLYYHEQRLLSVCMRRWYGAMFSKATAFIADPDPPKCGGDAEARSDALCSPEDHTVALLSPAKDSVTRIPATSVSPSPILEVPPSSFGDTSYESGAPSVPRDSTSPVALVAVTAAVLPDKGTNSHAHGTTAEIFEDNGQDLARRSSTQQPESPSASVPCCDESAHNKCPASCSAKCTTSAEVVGAHATHTAQAGVQTTYGEAESTPIAFLTTHIKSYARVHVASDGRASPAEVRCAKDDGSAQSEAQDLEVMRTDVRWVVARPASLPVSACSSSSESSGGVTDGRDWWSTLGRGDAARGSVAAGAGAAPTPCSSTNRPSQFPLVKPGGKVEWRQVGGGAAGRGCRKSLQPQHAIDGSHNTGSIELISRQQPYVSAPDHLVGHHAATHEGDGEGGVCEDDFDQAPLSEKLPEQVLDEPTPPKRHSQSCSTHAEVFRSRSKKARRSSSGLQRAEPSGPAWRTQTPREEEEGEEEKDCVPEVHQPLCPAVASRKDMARLAHAVLDTQADAFDCDRVGRIDEECRHHMRIRGKGGEEESFGRPDSVGFAAAVTASTSFGETAGERLCELSLPASGAPGGEQTTPTWPAEPSCHQSKLYELPSHPSPKTLSLTRGLSVPPGPLKCGLAKAPLSPSSITLTHASKESSSSSSSYSSSSSSRSTSIGKGSDISEPIARLSPRSQQRVWQVPCPQNTASLPATSTDVPTLTEDTSETHQLHSLDLRAAIASATPRVTSTSITEGGGAAAQAKEEEEKTTLGTSSVYLPSSLAPLMPQNTHELVAATTPLSLADILSNVLARTPGGGGRQMAASGTSERSDADRLGHCRHRRHTRGMDTIVRLPKTLLALHMLSARAACGAVAPLHVDVIGECASDRDNSDAAPPPLGSSMSFGVGEEKDEVPRLSSPSDHPYNIIIDPARHGNGRGGSEGVGFYSSMSARLLVREGGNGSDGGSAAELRSMERHDRVLPAYTNELATTLTNNTDEGCEKRGTDASGETTTVRRKGSTGEALLPSAPPPNEMSTLQSSALPSFPSSTALSAHDIRAALGAPSGVQTPRQSPPPSSSSFALKARGEAGALQSPRGEPRDHAGVKAQRRSVDVPASAVLAHNLVGECQKDAVEEGWCLLGSGGAASSDANRARGVDDATRTAALSHVDVASVMNSPPRAASGGAVTMSISTKERVTSSNTRRFHKTISDGPVAVLPSTNRISAASFSLSDKGVTSAAERTEATMPILAQAPQHLDPSRGATRCIDQAADGQPVSLDQQITVTLTSSATINFSGNASPRHRIPADVSSAERPVSDAPQDRHSSTLAAEPADSSTIRHRGGGQLDTAQPRAPGASGVFVGGSHAALKDIPSVELRELSARGGGTDLVQEPSPLACSWQVGEKPLMRGDVAKAPVGVCSDPVNLSERKALLHSAQSLESPPDPFAGPQRTALNIGSSRLDKDTFHEGVAGLSEAPEVGALARKSDPAAVGAARPVNSGSPVVVPTTHPYCYTAMKADGAGLIGSKHGDRTKGSVSATNAPRFPLGTAPSLLAGPPDRALNHAAVLYYSPTASTATAAARRGATGKLRRRSSSASASASLHTHSADVHPHRRKSHHHRHGRRSAASLGRRRAEKKAERSGHGSRPDGDASLKHQWQDRYSEGNHQRGEDRGYRTPRSRQQCRRCLREERFTSRHRHGRPQPEDADAAAAPRAHSSLRHAHEEVMVRGLDDAVGREPRYVAQKASRQLLPGGHPPHSYRVALPLAPTGLRTFGQEVPRKGEAYFDDPTAPHSGDLAQGAGRRSFHRPRRSGSVLCIEGRVRGDNVARSRHKHRQPSERYRTRDHRHSLQRMSSTSVSSTTTWASRSSSGRSSVHSGDRRNTDRAGLTHRGYAAAQIGAPPGADKAVARGCGREDALEAGKEIGESVHARGDGTEHNLRVPLQQSMLSIEPCWGERGVQPPLAHERGSAGGGDSYARADARVHETRGSPEKAGTGRGAGGSSPVRGEDVDGRDVHSVDAQPPPGRVGGACATMQERPAGDKYGILPSGASLPSQGASLATSVPVRSALAGDESALQVPRGGAHQSACVFSAELGRPRQHDTVTAMAGTEKRQGSAGGQPVLPQHGDLFYRDDAGRFHRVNDQDLPSVMADEVGRRSSLQHIPGPSSSSRRPLYIVHSPTPPFSATTGRPPCLASLPLSRRCWTITNPTKSLGCGRLNPYCSSCRAKYNLIFVDPQMRPVQWTSTQCTELDQMGDCRTHSGYVFGGGDTESTRDAMLVQQRLRSTRMSAWPELPRLGKKHLLVQQEDLDGPLRHLTPPPEGRFVSVTFEEDERISVTPAPRHRAPLVSASVRRAFTLPPPSAALSQPPRRSSPRNASSGALRLPGLSGRDKTGRRSPALSVPLYPSTIQSCTDSHGRHSLNPQSGRNLSRHQRRLIDSCNTESVVGVSSPQPGVQTEMTVANSGQPSLRSHPVMESVAVVKGVTGTEAAVGASASASASGMPVGAPDVLALCQEERRIKRALKQLLWRDLPQQRGTAEWEHYVRSLSDGLRHQLHLAPSPPSVPPVPTEVKQPSFSGDVERS</sequence>
<feature type="region of interest" description="Disordered" evidence="1">
    <location>
        <begin position="1946"/>
        <end position="2081"/>
    </location>
</feature>
<name>A0A836KXB9_9TRYP</name>
<feature type="compositionally biased region" description="Basic residues" evidence="1">
    <location>
        <begin position="1980"/>
        <end position="2004"/>
    </location>
</feature>
<feature type="compositionally biased region" description="Low complexity" evidence="1">
    <location>
        <begin position="260"/>
        <end position="299"/>
    </location>
</feature>
<dbReference type="OrthoDB" id="246689at2759"/>
<feature type="region of interest" description="Disordered" evidence="1">
    <location>
        <begin position="1438"/>
        <end position="1484"/>
    </location>
</feature>
<feature type="region of interest" description="Disordered" evidence="1">
    <location>
        <begin position="220"/>
        <end position="311"/>
    </location>
</feature>
<feature type="region of interest" description="Disordered" evidence="1">
    <location>
        <begin position="665"/>
        <end position="754"/>
    </location>
</feature>
<feature type="compositionally biased region" description="Low complexity" evidence="1">
    <location>
        <begin position="1946"/>
        <end position="1956"/>
    </location>
</feature>
<feature type="region of interest" description="Disordered" evidence="1">
    <location>
        <begin position="1664"/>
        <end position="1724"/>
    </location>
</feature>
<reference evidence="2 3" key="1">
    <citation type="submission" date="2021-02" db="EMBL/GenBank/DDBJ databases">
        <title>Porcisia hertigi Genome sequencing and assembly.</title>
        <authorList>
            <person name="Almutairi H."/>
            <person name="Gatherer D."/>
        </authorList>
    </citation>
    <scope>NUCLEOTIDE SEQUENCE [LARGE SCALE GENOMIC DNA]</scope>
    <source>
        <strain evidence="2 3">C119</strain>
    </source>
</reference>
<feature type="region of interest" description="Disordered" evidence="1">
    <location>
        <begin position="476"/>
        <end position="499"/>
    </location>
</feature>
<feature type="region of interest" description="Disordered" evidence="1">
    <location>
        <begin position="1124"/>
        <end position="1145"/>
    </location>
</feature>
<feature type="compositionally biased region" description="Low complexity" evidence="1">
    <location>
        <begin position="1036"/>
        <end position="1054"/>
    </location>
</feature>
<feature type="compositionally biased region" description="Low complexity" evidence="1">
    <location>
        <begin position="665"/>
        <end position="674"/>
    </location>
</feature>
<feature type="region of interest" description="Disordered" evidence="1">
    <location>
        <begin position="2193"/>
        <end position="2253"/>
    </location>
</feature>
<feature type="region of interest" description="Disordered" evidence="1">
    <location>
        <begin position="1262"/>
        <end position="1316"/>
    </location>
</feature>
<dbReference type="EMBL" id="JAFJZO010000036">
    <property type="protein sequence ID" value="KAG5490504.1"/>
    <property type="molecule type" value="Genomic_DNA"/>
</dbReference>
<dbReference type="GeneID" id="94286752"/>
<feature type="region of interest" description="Disordered" evidence="1">
    <location>
        <begin position="1189"/>
        <end position="1211"/>
    </location>
</feature>
<feature type="compositionally biased region" description="Basic and acidic residues" evidence="1">
    <location>
        <begin position="2005"/>
        <end position="2043"/>
    </location>
</feature>
<feature type="region of interest" description="Disordered" evidence="1">
    <location>
        <begin position="807"/>
        <end position="872"/>
    </location>
</feature>
<feature type="region of interest" description="Disordered" evidence="1">
    <location>
        <begin position="2350"/>
        <end position="2396"/>
    </location>
</feature>
<dbReference type="Proteomes" id="UP000674318">
    <property type="component" value="Unassembled WGS sequence"/>
</dbReference>
<protein>
    <submittedName>
        <fullName evidence="2">Uncharacterized protein</fullName>
    </submittedName>
</protein>
<dbReference type="KEGG" id="phet:94286752"/>